<dbReference type="AlphaFoldDB" id="A0AAE1DG40"/>
<dbReference type="Proteomes" id="UP001283361">
    <property type="component" value="Unassembled WGS sequence"/>
</dbReference>
<comment type="caution">
    <text evidence="1">The sequence shown here is derived from an EMBL/GenBank/DDBJ whole genome shotgun (WGS) entry which is preliminary data.</text>
</comment>
<gene>
    <name evidence="1" type="ORF">RRG08_005179</name>
</gene>
<proteinExistence type="predicted"/>
<evidence type="ECO:0000313" key="1">
    <source>
        <dbReference type="EMBL" id="KAK3769232.1"/>
    </source>
</evidence>
<organism evidence="1 2">
    <name type="scientific">Elysia crispata</name>
    <name type="common">lettuce slug</name>
    <dbReference type="NCBI Taxonomy" id="231223"/>
    <lineage>
        <taxon>Eukaryota</taxon>
        <taxon>Metazoa</taxon>
        <taxon>Spiralia</taxon>
        <taxon>Lophotrochozoa</taxon>
        <taxon>Mollusca</taxon>
        <taxon>Gastropoda</taxon>
        <taxon>Heterobranchia</taxon>
        <taxon>Euthyneura</taxon>
        <taxon>Panpulmonata</taxon>
        <taxon>Sacoglossa</taxon>
        <taxon>Placobranchoidea</taxon>
        <taxon>Plakobranchidae</taxon>
        <taxon>Elysia</taxon>
    </lineage>
</organism>
<reference evidence="1" key="1">
    <citation type="journal article" date="2023" name="G3 (Bethesda)">
        <title>A reference genome for the long-term kleptoplast-retaining sea slug Elysia crispata morphotype clarki.</title>
        <authorList>
            <person name="Eastman K.E."/>
            <person name="Pendleton A.L."/>
            <person name="Shaikh M.A."/>
            <person name="Suttiyut T."/>
            <person name="Ogas R."/>
            <person name="Tomko P."/>
            <person name="Gavelis G."/>
            <person name="Widhalm J.R."/>
            <person name="Wisecaver J.H."/>
        </authorList>
    </citation>
    <scope>NUCLEOTIDE SEQUENCE</scope>
    <source>
        <strain evidence="1">ECLA1</strain>
    </source>
</reference>
<sequence>MVARVALHNMRQDRDEPIRTFGARLAGQAGVCKFTIKCSLDTCGCEVNYTEAIVRDALIRGVADPDIQLDLLSHKKQDMSLEDVLQFVEAKEAGKRSAFRLLDTHTRLTPHQTWSTPQAAGTRGINVFLLKSTKKDYAHTAVRRAMVNVP</sequence>
<protein>
    <submittedName>
        <fullName evidence="1">Uncharacterized protein</fullName>
    </submittedName>
</protein>
<evidence type="ECO:0000313" key="2">
    <source>
        <dbReference type="Proteomes" id="UP001283361"/>
    </source>
</evidence>
<dbReference type="EMBL" id="JAWDGP010003957">
    <property type="protein sequence ID" value="KAK3769232.1"/>
    <property type="molecule type" value="Genomic_DNA"/>
</dbReference>
<accession>A0AAE1DG40</accession>
<name>A0AAE1DG40_9GAST</name>
<keyword evidence="2" id="KW-1185">Reference proteome</keyword>